<sequence length="370" mass="42978">MFLSLARQLSARTLRVAQPRLSVVSSSANRFRQFSIMAAPNESNSNGYPKYFVFEELGNDVFRAISEVRQRDEHGGLRRSSFLPSAGRRREDGRSGIRAQRTAFHVHFERFSRRSSGLQSASPPRWSQFLHKDHQNGKIVFTCQISFHVKEEGAVSHSIHMPDVPPPEELISDAEGCKIFIQEEKEAKREIPKMQLIRMIKRVEELEGEETLFEMRPTDLDAFFALKPMVLQPFHFWFKCPKYLPDDPMLHRWLVSYITDSTLVSAAYRPHVSRGFVPSMMFSLDHSVWIHDSEFRADEWMLYEVSSTIAKNGRALVNAKFWTRDGRLVMTAVQECLIRSRDGFKNMMRIYIINSRIYVTKMVNPPELLK</sequence>
<reference evidence="4 5" key="1">
    <citation type="journal article" date="2015" name="Genome Biol.">
        <title>Comparative genomics of Steinernema reveals deeply conserved gene regulatory networks.</title>
        <authorList>
            <person name="Dillman A.R."/>
            <person name="Macchietto M."/>
            <person name="Porter C.F."/>
            <person name="Rogers A."/>
            <person name="Williams B."/>
            <person name="Antoshechkin I."/>
            <person name="Lee M.M."/>
            <person name="Goodwin Z."/>
            <person name="Lu X."/>
            <person name="Lewis E.E."/>
            <person name="Goodrich-Blair H."/>
            <person name="Stock S.P."/>
            <person name="Adams B.J."/>
            <person name="Sternberg P.W."/>
            <person name="Mortazavi A."/>
        </authorList>
    </citation>
    <scope>NUCLEOTIDE SEQUENCE [LARGE SCALE GENOMIC DNA]</scope>
    <source>
        <strain evidence="4 5">ALL</strain>
    </source>
</reference>
<dbReference type="Gene3D" id="2.40.160.210">
    <property type="entry name" value="Acyl-CoA thioesterase, double hotdog domain"/>
    <property type="match status" value="1"/>
</dbReference>
<evidence type="ECO:0000256" key="1">
    <source>
        <dbReference type="ARBA" id="ARBA00006538"/>
    </source>
</evidence>
<accession>A0A4U8UT57</accession>
<comment type="caution">
    <text evidence="4">The sequence shown here is derived from an EMBL/GenBank/DDBJ whole genome shotgun (WGS) entry which is preliminary data.</text>
</comment>
<dbReference type="Proteomes" id="UP000298663">
    <property type="component" value="Unassembled WGS sequence"/>
</dbReference>
<dbReference type="OrthoDB" id="68328at2759"/>
<feature type="region of interest" description="Disordered" evidence="2">
    <location>
        <begin position="76"/>
        <end position="98"/>
    </location>
</feature>
<evidence type="ECO:0000256" key="2">
    <source>
        <dbReference type="SAM" id="MobiDB-lite"/>
    </source>
</evidence>
<keyword evidence="5" id="KW-1185">Reference proteome</keyword>
<dbReference type="GO" id="GO:0005782">
    <property type="term" value="C:peroxisomal matrix"/>
    <property type="evidence" value="ECO:0007669"/>
    <property type="project" value="UniProtKB-SubCell"/>
</dbReference>
<gene>
    <name evidence="4" type="ORF">L596_002783</name>
</gene>
<evidence type="ECO:0000259" key="3">
    <source>
        <dbReference type="Pfam" id="PF02551"/>
    </source>
</evidence>
<reference evidence="4 5" key="2">
    <citation type="journal article" date="2019" name="G3 (Bethesda)">
        <title>Hybrid Assembly of the Genome of the Entomopathogenic Nematode Steinernema carpocapsae Identifies the X-Chromosome.</title>
        <authorList>
            <person name="Serra L."/>
            <person name="Macchietto M."/>
            <person name="Macias-Munoz A."/>
            <person name="McGill C.J."/>
            <person name="Rodriguez I.M."/>
            <person name="Rodriguez B."/>
            <person name="Murad R."/>
            <person name="Mortazavi A."/>
        </authorList>
    </citation>
    <scope>NUCLEOTIDE SEQUENCE [LARGE SCALE GENOMIC DNA]</scope>
    <source>
        <strain evidence="4 5">ALL</strain>
    </source>
</reference>
<dbReference type="InterPro" id="IPR029069">
    <property type="entry name" value="HotDog_dom_sf"/>
</dbReference>
<dbReference type="GO" id="GO:0047617">
    <property type="term" value="F:fatty acyl-CoA hydrolase activity"/>
    <property type="evidence" value="ECO:0007669"/>
    <property type="project" value="InterPro"/>
</dbReference>
<dbReference type="EMBL" id="AZBU02000001">
    <property type="protein sequence ID" value="TMS35367.1"/>
    <property type="molecule type" value="Genomic_DNA"/>
</dbReference>
<dbReference type="InterPro" id="IPR003703">
    <property type="entry name" value="Acyl_CoA_thio"/>
</dbReference>
<dbReference type="STRING" id="34508.A0A4U8UT57"/>
<protein>
    <recommendedName>
        <fullName evidence="3">Acyl-CoA thioesterase 2 C-terminal domain-containing protein</fullName>
    </recommendedName>
</protein>
<dbReference type="InterPro" id="IPR042171">
    <property type="entry name" value="Acyl-CoA_hotdog"/>
</dbReference>
<dbReference type="GO" id="GO:0009062">
    <property type="term" value="P:fatty acid catabolic process"/>
    <property type="evidence" value="ECO:0007669"/>
    <property type="project" value="TreeGrafter"/>
</dbReference>
<organism evidence="4 5">
    <name type="scientific">Steinernema carpocapsae</name>
    <name type="common">Entomopathogenic nematode</name>
    <dbReference type="NCBI Taxonomy" id="34508"/>
    <lineage>
        <taxon>Eukaryota</taxon>
        <taxon>Metazoa</taxon>
        <taxon>Ecdysozoa</taxon>
        <taxon>Nematoda</taxon>
        <taxon>Chromadorea</taxon>
        <taxon>Rhabditida</taxon>
        <taxon>Tylenchina</taxon>
        <taxon>Panagrolaimomorpha</taxon>
        <taxon>Strongyloidoidea</taxon>
        <taxon>Steinernematidae</taxon>
        <taxon>Steinernema</taxon>
    </lineage>
</organism>
<proteinExistence type="inferred from homology"/>
<feature type="domain" description="Acyl-CoA thioesterase 2 C-terminal" evidence="3">
    <location>
        <begin position="235"/>
        <end position="335"/>
    </location>
</feature>
<dbReference type="PANTHER" id="PTHR11066:SF34">
    <property type="entry name" value="ACYL-COENZYME A THIOESTERASE 8"/>
    <property type="match status" value="1"/>
</dbReference>
<dbReference type="SUPFAM" id="SSF54637">
    <property type="entry name" value="Thioesterase/thiol ester dehydrase-isomerase"/>
    <property type="match status" value="1"/>
</dbReference>
<dbReference type="GO" id="GO:0006637">
    <property type="term" value="P:acyl-CoA metabolic process"/>
    <property type="evidence" value="ECO:0007669"/>
    <property type="project" value="InterPro"/>
</dbReference>
<evidence type="ECO:0000313" key="5">
    <source>
        <dbReference type="Proteomes" id="UP000298663"/>
    </source>
</evidence>
<dbReference type="AlphaFoldDB" id="A0A4U8UT57"/>
<evidence type="ECO:0000313" key="4">
    <source>
        <dbReference type="EMBL" id="TMS35367.1"/>
    </source>
</evidence>
<dbReference type="PANTHER" id="PTHR11066">
    <property type="entry name" value="ACYL-COA THIOESTERASE"/>
    <property type="match status" value="1"/>
</dbReference>
<comment type="similarity">
    <text evidence="1">Belongs to the C/M/P thioester hydrolase family.</text>
</comment>
<name>A0A4U8UT57_STECR</name>
<dbReference type="CDD" id="cd03444">
    <property type="entry name" value="Thioesterase_II_repeat1"/>
    <property type="match status" value="1"/>
</dbReference>
<dbReference type="Pfam" id="PF02551">
    <property type="entry name" value="Acyl_CoA_thio"/>
    <property type="match status" value="1"/>
</dbReference>
<dbReference type="InterPro" id="IPR025652">
    <property type="entry name" value="TesB_C"/>
</dbReference>